<comment type="similarity">
    <text evidence="18">Belongs to the NnrE/AIBP family.</text>
</comment>
<feature type="binding site" evidence="18">
    <location>
        <begin position="57"/>
        <end position="61"/>
    </location>
    <ligand>
        <name>(6S)-NADPHX</name>
        <dbReference type="ChEBI" id="CHEBI:64076"/>
    </ligand>
</feature>
<dbReference type="HAMAP" id="MF_01966">
    <property type="entry name" value="NADHX_epimerase"/>
    <property type="match status" value="1"/>
</dbReference>
<evidence type="ECO:0000256" key="11">
    <source>
        <dbReference type="ARBA" id="ARBA00023235"/>
    </source>
</evidence>
<evidence type="ECO:0000256" key="19">
    <source>
        <dbReference type="PIRNR" id="PIRNR017184"/>
    </source>
</evidence>
<keyword evidence="13" id="KW-0511">Multifunctional enzyme</keyword>
<dbReference type="PROSITE" id="PS51383">
    <property type="entry name" value="YJEF_C_3"/>
    <property type="match status" value="1"/>
</dbReference>
<dbReference type="PROSITE" id="PS51385">
    <property type="entry name" value="YJEF_N"/>
    <property type="match status" value="1"/>
</dbReference>
<evidence type="ECO:0000256" key="10">
    <source>
        <dbReference type="ARBA" id="ARBA00023027"/>
    </source>
</evidence>
<dbReference type="NCBIfam" id="TIGR00196">
    <property type="entry name" value="yjeF_cterm"/>
    <property type="match status" value="1"/>
</dbReference>
<keyword evidence="10 17" id="KW-0520">NAD</keyword>
<evidence type="ECO:0000256" key="6">
    <source>
        <dbReference type="ARBA" id="ARBA00022741"/>
    </source>
</evidence>
<feature type="binding site" evidence="18">
    <location>
        <position position="58"/>
    </location>
    <ligand>
        <name>K(+)</name>
        <dbReference type="ChEBI" id="CHEBI:29103"/>
    </ligand>
</feature>
<comment type="similarity">
    <text evidence="3 19">In the N-terminal section; belongs to the NnrE/AIBP family.</text>
</comment>
<comment type="caution">
    <text evidence="17">Lacks conserved residue(s) required for the propagation of feature annotation.</text>
</comment>
<name>A0ABT7ABI6_9HYPH</name>
<keyword evidence="6 17" id="KW-0547">Nucleotide-binding</keyword>
<protein>
    <recommendedName>
        <fullName evidence="19">Bifunctional NAD(P)H-hydrate repair enzyme</fullName>
    </recommendedName>
    <alternativeName>
        <fullName evidence="19">Nicotinamide nucleotide repair protein</fullName>
    </alternativeName>
    <domain>
        <recommendedName>
            <fullName evidence="19">ADP-dependent (S)-NAD(P)H-hydrate dehydratase</fullName>
            <ecNumber evidence="19">4.2.1.136</ecNumber>
        </recommendedName>
        <alternativeName>
            <fullName evidence="19">ADP-dependent NAD(P)HX dehydratase</fullName>
        </alternativeName>
    </domain>
    <domain>
        <recommendedName>
            <fullName evidence="19">NAD(P)H-hydrate epimerase</fullName>
            <ecNumber evidence="19">5.1.99.6</ecNumber>
        </recommendedName>
    </domain>
</protein>
<evidence type="ECO:0000256" key="13">
    <source>
        <dbReference type="ARBA" id="ARBA00023268"/>
    </source>
</evidence>
<keyword evidence="11 18" id="KW-0413">Isomerase</keyword>
<dbReference type="HAMAP" id="MF_01965">
    <property type="entry name" value="NADHX_dehydratase"/>
    <property type="match status" value="1"/>
</dbReference>
<dbReference type="Pfam" id="PF01256">
    <property type="entry name" value="Carb_kinase"/>
    <property type="match status" value="1"/>
</dbReference>
<comment type="catalytic activity">
    <reaction evidence="1 18 19">
        <text>(6R)-NADHX = (6S)-NADHX</text>
        <dbReference type="Rhea" id="RHEA:32215"/>
        <dbReference type="ChEBI" id="CHEBI:64074"/>
        <dbReference type="ChEBI" id="CHEBI:64075"/>
        <dbReference type="EC" id="5.1.99.6"/>
    </reaction>
</comment>
<dbReference type="EC" id="4.2.1.136" evidence="19"/>
<dbReference type="RefSeq" id="WP_283738736.1">
    <property type="nucleotide sequence ID" value="NZ_JASJEV010000001.1"/>
</dbReference>
<feature type="binding site" evidence="18">
    <location>
        <position position="118"/>
    </location>
    <ligand>
        <name>K(+)</name>
        <dbReference type="ChEBI" id="CHEBI:29103"/>
    </ligand>
</feature>
<sequence>MHELLTSGEMRAADARTIAAGTPGRVLMERAGRAVADAVSARHPVGTRVLILCGPGNNGGDGFVAARLLVTRGYRVEVALLGEREALKGDAALAAADWKGPVAAAAAARPDEARIIVDALFGAGLARELDGAARTLVEAVNGSGAHVVAVDIPSGIDGDSGAIRGTGVRAHETVTFARRKPGHLLLPGRLHCGHVRVADIGISDDVIAGLAIGTRANHPAWWRPQFPVPALDAHKYRRGHAVVISGGIAGTGAARLAARGALRAGAGLVTVASPPAALAVNAAQLTAVMVRPVDGADGLAAFLEDSRINALVIGPAAGVGPATRRMVETAAGRQRALVLDADALSSFAGDAEGLRGIAGAMGRSGVILTPHEGEFARIFKDQSDVVNAPSKLERARAAAAATGAVIVLKGPDTVIAAPDGRAAINENGTPWLATAGAGDVLAGIAAGLLAQAMPPFLAACAAVWLHAAAGERVGPGLIAEDLPEALPAVLRDLLAGIDE</sequence>
<dbReference type="InterPro" id="IPR029056">
    <property type="entry name" value="Ribokinase-like"/>
</dbReference>
<evidence type="ECO:0000256" key="5">
    <source>
        <dbReference type="ARBA" id="ARBA00022723"/>
    </source>
</evidence>
<keyword evidence="12 17" id="KW-0456">Lyase</keyword>
<dbReference type="SUPFAM" id="SSF53613">
    <property type="entry name" value="Ribokinase-like"/>
    <property type="match status" value="1"/>
</dbReference>
<keyword evidence="7 17" id="KW-0067">ATP-binding</keyword>
<evidence type="ECO:0000256" key="15">
    <source>
        <dbReference type="ARBA" id="ARBA00048238"/>
    </source>
</evidence>
<evidence type="ECO:0000256" key="8">
    <source>
        <dbReference type="ARBA" id="ARBA00022857"/>
    </source>
</evidence>
<evidence type="ECO:0000256" key="1">
    <source>
        <dbReference type="ARBA" id="ARBA00000013"/>
    </source>
</evidence>
<comment type="function">
    <text evidence="18">Catalyzes the epimerization of the S- and R-forms of NAD(P)HX, a damaged form of NAD(P)H that is a result of enzymatic or heat-dependent hydration. This is a prerequisite for the S-specific NAD(P)H-hydrate dehydratase to allow the repair of both epimers of NAD(P)HX.</text>
</comment>
<dbReference type="InterPro" id="IPR036652">
    <property type="entry name" value="YjeF_N_dom_sf"/>
</dbReference>
<evidence type="ECO:0000256" key="12">
    <source>
        <dbReference type="ARBA" id="ARBA00023239"/>
    </source>
</evidence>
<evidence type="ECO:0000313" key="22">
    <source>
        <dbReference type="EMBL" id="MDJ1156735.1"/>
    </source>
</evidence>
<evidence type="ECO:0000256" key="18">
    <source>
        <dbReference type="HAMAP-Rule" id="MF_01966"/>
    </source>
</evidence>
<accession>A0ABT7ABI6</accession>
<evidence type="ECO:0000259" key="20">
    <source>
        <dbReference type="PROSITE" id="PS51383"/>
    </source>
</evidence>
<feature type="binding site" evidence="18">
    <location>
        <position position="151"/>
    </location>
    <ligand>
        <name>(6S)-NADPHX</name>
        <dbReference type="ChEBI" id="CHEBI:64076"/>
    </ligand>
</feature>
<keyword evidence="5 18" id="KW-0479">Metal-binding</keyword>
<dbReference type="Gene3D" id="3.40.1190.20">
    <property type="match status" value="1"/>
</dbReference>
<feature type="binding site" evidence="17">
    <location>
        <position position="438"/>
    </location>
    <ligand>
        <name>AMP</name>
        <dbReference type="ChEBI" id="CHEBI:456215"/>
    </ligand>
</feature>
<keyword evidence="8 17" id="KW-0521">NADP</keyword>
<dbReference type="SUPFAM" id="SSF64153">
    <property type="entry name" value="YjeF N-terminal domain-like"/>
    <property type="match status" value="1"/>
</dbReference>
<organism evidence="22 23">
    <name type="scientific">Chelatococcus albus</name>
    <dbReference type="NCBI Taxonomy" id="3047466"/>
    <lineage>
        <taxon>Bacteria</taxon>
        <taxon>Pseudomonadati</taxon>
        <taxon>Pseudomonadota</taxon>
        <taxon>Alphaproteobacteria</taxon>
        <taxon>Hyphomicrobiales</taxon>
        <taxon>Chelatococcaceae</taxon>
        <taxon>Chelatococcus</taxon>
    </lineage>
</organism>
<dbReference type="InterPro" id="IPR004443">
    <property type="entry name" value="YjeF_N_dom"/>
</dbReference>
<evidence type="ECO:0000256" key="4">
    <source>
        <dbReference type="ARBA" id="ARBA00009524"/>
    </source>
</evidence>
<evidence type="ECO:0000256" key="7">
    <source>
        <dbReference type="ARBA" id="ARBA00022840"/>
    </source>
</evidence>
<evidence type="ECO:0000259" key="21">
    <source>
        <dbReference type="PROSITE" id="PS51385"/>
    </source>
</evidence>
<feature type="domain" description="YjeF N-terminal" evidence="21">
    <location>
        <begin position="10"/>
        <end position="208"/>
    </location>
</feature>
<dbReference type="Pfam" id="PF03853">
    <property type="entry name" value="YjeF_N"/>
    <property type="match status" value="1"/>
</dbReference>
<feature type="binding site" evidence="18">
    <location>
        <position position="154"/>
    </location>
    <ligand>
        <name>K(+)</name>
        <dbReference type="ChEBI" id="CHEBI:29103"/>
    </ligand>
</feature>
<dbReference type="Gene3D" id="3.40.50.10260">
    <property type="entry name" value="YjeF N-terminal domain"/>
    <property type="match status" value="1"/>
</dbReference>
<feature type="binding site" evidence="17">
    <location>
        <position position="253"/>
    </location>
    <ligand>
        <name>(6S)-NADPHX</name>
        <dbReference type="ChEBI" id="CHEBI:64076"/>
    </ligand>
</feature>
<comment type="function">
    <text evidence="14 19">Bifunctional enzyme that catalyzes the epimerization of the S- and R-forms of NAD(P)HX and the dehydration of the S-form of NAD(P)HX at the expense of ADP, which is converted to AMP. This allows the repair of both epimers of NAD(P)HX, a damaged form of NAD(P)H that is a result of enzymatic or heat-dependent hydration.</text>
</comment>
<dbReference type="Proteomes" id="UP001321492">
    <property type="component" value="Unassembled WGS sequence"/>
</dbReference>
<dbReference type="CDD" id="cd01171">
    <property type="entry name" value="YXKO-related"/>
    <property type="match status" value="1"/>
</dbReference>
<dbReference type="EC" id="5.1.99.6" evidence="19"/>
<comment type="similarity">
    <text evidence="4 19">In the C-terminal section; belongs to the NnrD/CARKD family.</text>
</comment>
<comment type="catalytic activity">
    <reaction evidence="16 17 19">
        <text>(6S)-NADPHX + ADP = AMP + phosphate + NADPH + H(+)</text>
        <dbReference type="Rhea" id="RHEA:32235"/>
        <dbReference type="ChEBI" id="CHEBI:15378"/>
        <dbReference type="ChEBI" id="CHEBI:43474"/>
        <dbReference type="ChEBI" id="CHEBI:57783"/>
        <dbReference type="ChEBI" id="CHEBI:64076"/>
        <dbReference type="ChEBI" id="CHEBI:456215"/>
        <dbReference type="ChEBI" id="CHEBI:456216"/>
        <dbReference type="EC" id="4.2.1.136"/>
    </reaction>
</comment>
<proteinExistence type="inferred from homology"/>
<evidence type="ECO:0000256" key="2">
    <source>
        <dbReference type="ARBA" id="ARBA00000909"/>
    </source>
</evidence>
<feature type="binding site" evidence="18">
    <location>
        <begin position="122"/>
        <end position="128"/>
    </location>
    <ligand>
        <name>(6S)-NADPHX</name>
        <dbReference type="ChEBI" id="CHEBI:64076"/>
    </ligand>
</feature>
<evidence type="ECO:0000256" key="9">
    <source>
        <dbReference type="ARBA" id="ARBA00022958"/>
    </source>
</evidence>
<evidence type="ECO:0000313" key="23">
    <source>
        <dbReference type="Proteomes" id="UP001321492"/>
    </source>
</evidence>
<comment type="cofactor">
    <cofactor evidence="17">
        <name>Mg(2+)</name>
        <dbReference type="ChEBI" id="CHEBI:18420"/>
    </cofactor>
</comment>
<comment type="catalytic activity">
    <reaction evidence="2 18 19">
        <text>(6R)-NADPHX = (6S)-NADPHX</text>
        <dbReference type="Rhea" id="RHEA:32227"/>
        <dbReference type="ChEBI" id="CHEBI:64076"/>
        <dbReference type="ChEBI" id="CHEBI:64077"/>
        <dbReference type="EC" id="5.1.99.6"/>
    </reaction>
</comment>
<dbReference type="PIRSF" id="PIRSF017184">
    <property type="entry name" value="Nnr"/>
    <property type="match status" value="1"/>
</dbReference>
<dbReference type="InterPro" id="IPR000631">
    <property type="entry name" value="CARKD"/>
</dbReference>
<feature type="binding site" evidence="17">
    <location>
        <position position="371"/>
    </location>
    <ligand>
        <name>(6S)-NADPHX</name>
        <dbReference type="ChEBI" id="CHEBI:64076"/>
    </ligand>
</feature>
<evidence type="ECO:0000256" key="14">
    <source>
        <dbReference type="ARBA" id="ARBA00025153"/>
    </source>
</evidence>
<keyword evidence="23" id="KW-1185">Reference proteome</keyword>
<comment type="cofactor">
    <cofactor evidence="18 19">
        <name>K(+)</name>
        <dbReference type="ChEBI" id="CHEBI:29103"/>
    </cofactor>
    <text evidence="18 19">Binds 1 potassium ion per subunit.</text>
</comment>
<feature type="domain" description="YjeF C-terminal" evidence="20">
    <location>
        <begin position="218"/>
        <end position="493"/>
    </location>
</feature>
<comment type="caution">
    <text evidence="22">The sequence shown here is derived from an EMBL/GenBank/DDBJ whole genome shotgun (WGS) entry which is preliminary data.</text>
</comment>
<reference evidence="22 23" key="1">
    <citation type="submission" date="2023-05" db="EMBL/GenBank/DDBJ databases">
        <title>Chelatococcus sp. nov., a moderately thermophilic bacterium isolated from hot spring microbial mat.</title>
        <authorList>
            <person name="Hu C.-J."/>
            <person name="Li W.-J."/>
        </authorList>
    </citation>
    <scope>NUCLEOTIDE SEQUENCE [LARGE SCALE GENOMIC DNA]</scope>
    <source>
        <strain evidence="22 23">SYSU G07232</strain>
    </source>
</reference>
<comment type="similarity">
    <text evidence="17">Belongs to the NnrD/CARKD family.</text>
</comment>
<evidence type="ECO:0000256" key="16">
    <source>
        <dbReference type="ARBA" id="ARBA00049209"/>
    </source>
</evidence>
<evidence type="ECO:0000256" key="3">
    <source>
        <dbReference type="ARBA" id="ARBA00006001"/>
    </source>
</evidence>
<comment type="subunit">
    <text evidence="17">Homotetramer.</text>
</comment>
<dbReference type="InterPro" id="IPR030677">
    <property type="entry name" value="Nnr"/>
</dbReference>
<keyword evidence="9 18" id="KW-0630">Potassium</keyword>
<gene>
    <name evidence="17" type="primary">nnrD</name>
    <name evidence="18" type="synonym">nnrE</name>
    <name evidence="22" type="ORF">QNA08_00530</name>
</gene>
<dbReference type="PANTHER" id="PTHR12592">
    <property type="entry name" value="ATP-DEPENDENT (S)-NAD(P)H-HYDRATE DEHYDRATASE FAMILY MEMBER"/>
    <property type="match status" value="1"/>
</dbReference>
<feature type="binding site" evidence="17">
    <location>
        <begin position="409"/>
        <end position="413"/>
    </location>
    <ligand>
        <name>AMP</name>
        <dbReference type="ChEBI" id="CHEBI:456215"/>
    </ligand>
</feature>
<comment type="function">
    <text evidence="17">Catalyzes the dehydration of the S-form of NAD(P)HX at the expense of ADP, which is converted to AMP. Together with NAD(P)HX epimerase, which catalyzes the epimerization of the S- and R-forms, the enzyme allows the repair of both epimers of NAD(P)HX, a damaged form of NAD(P)H that is a result of enzymatic or heat-dependent hydration.</text>
</comment>
<evidence type="ECO:0000256" key="17">
    <source>
        <dbReference type="HAMAP-Rule" id="MF_01965"/>
    </source>
</evidence>
<dbReference type="NCBIfam" id="TIGR00197">
    <property type="entry name" value="yjeF_nterm"/>
    <property type="match status" value="1"/>
</dbReference>
<dbReference type="PANTHER" id="PTHR12592:SF0">
    <property type="entry name" value="ATP-DEPENDENT (S)-NAD(P)H-HYDRATE DEHYDRATASE"/>
    <property type="match status" value="1"/>
</dbReference>
<comment type="catalytic activity">
    <reaction evidence="15 17 19">
        <text>(6S)-NADHX + ADP = AMP + phosphate + NADH + H(+)</text>
        <dbReference type="Rhea" id="RHEA:32223"/>
        <dbReference type="ChEBI" id="CHEBI:15378"/>
        <dbReference type="ChEBI" id="CHEBI:43474"/>
        <dbReference type="ChEBI" id="CHEBI:57945"/>
        <dbReference type="ChEBI" id="CHEBI:64074"/>
        <dbReference type="ChEBI" id="CHEBI:456215"/>
        <dbReference type="ChEBI" id="CHEBI:456216"/>
        <dbReference type="EC" id="4.2.1.136"/>
    </reaction>
</comment>
<feature type="binding site" evidence="17">
    <location>
        <position position="439"/>
    </location>
    <ligand>
        <name>(6S)-NADPHX</name>
        <dbReference type="ChEBI" id="CHEBI:64076"/>
    </ligand>
</feature>
<dbReference type="EMBL" id="JASJEV010000001">
    <property type="protein sequence ID" value="MDJ1156735.1"/>
    <property type="molecule type" value="Genomic_DNA"/>
</dbReference>